<feature type="signal peptide" evidence="1">
    <location>
        <begin position="1"/>
        <end position="23"/>
    </location>
</feature>
<proteinExistence type="predicted"/>
<reference evidence="2 3" key="1">
    <citation type="submission" date="2019-12" db="EMBL/GenBank/DDBJ databases">
        <title>Mucilaginibacter sp. HMF7410 genome sequencing and assembly.</title>
        <authorList>
            <person name="Kang H."/>
            <person name="Cha I."/>
            <person name="Kim H."/>
            <person name="Joh K."/>
        </authorList>
    </citation>
    <scope>NUCLEOTIDE SEQUENCE [LARGE SCALE GENOMIC DNA]</scope>
    <source>
        <strain evidence="2 3">HMF7410</strain>
    </source>
</reference>
<dbReference type="PROSITE" id="PS51257">
    <property type="entry name" value="PROKAR_LIPOPROTEIN"/>
    <property type="match status" value="1"/>
</dbReference>
<evidence type="ECO:0000256" key="1">
    <source>
        <dbReference type="SAM" id="SignalP"/>
    </source>
</evidence>
<comment type="caution">
    <text evidence="2">The sequence shown here is derived from an EMBL/GenBank/DDBJ whole genome shotgun (WGS) entry which is preliminary data.</text>
</comment>
<dbReference type="EMBL" id="WPIK01000015">
    <property type="protein sequence ID" value="MVN22889.1"/>
    <property type="molecule type" value="Genomic_DNA"/>
</dbReference>
<organism evidence="2 3">
    <name type="scientific">Mucilaginibacter arboris</name>
    <dbReference type="NCBI Taxonomy" id="2682090"/>
    <lineage>
        <taxon>Bacteria</taxon>
        <taxon>Pseudomonadati</taxon>
        <taxon>Bacteroidota</taxon>
        <taxon>Sphingobacteriia</taxon>
        <taxon>Sphingobacteriales</taxon>
        <taxon>Sphingobacteriaceae</taxon>
        <taxon>Mucilaginibacter</taxon>
    </lineage>
</organism>
<keyword evidence="2" id="KW-0121">Carboxypeptidase</keyword>
<gene>
    <name evidence="2" type="ORF">GO621_15295</name>
</gene>
<feature type="chain" id="PRO_5029522100" evidence="1">
    <location>
        <begin position="24"/>
        <end position="906"/>
    </location>
</feature>
<evidence type="ECO:0000313" key="3">
    <source>
        <dbReference type="Proteomes" id="UP000462014"/>
    </source>
</evidence>
<keyword evidence="2" id="KW-0378">Hydrolase</keyword>
<keyword evidence="3" id="KW-1185">Reference proteome</keyword>
<dbReference type="AlphaFoldDB" id="A0A7K1T005"/>
<protein>
    <submittedName>
        <fullName evidence="2">Carboxypeptidase regulatory-like domain-containing protein</fullName>
    </submittedName>
</protein>
<dbReference type="Gene3D" id="2.60.40.1930">
    <property type="match status" value="1"/>
</dbReference>
<evidence type="ECO:0000313" key="2">
    <source>
        <dbReference type="EMBL" id="MVN22889.1"/>
    </source>
</evidence>
<keyword evidence="2" id="KW-0645">Protease</keyword>
<dbReference type="GO" id="GO:0004180">
    <property type="term" value="F:carboxypeptidase activity"/>
    <property type="evidence" value="ECO:0007669"/>
    <property type="project" value="UniProtKB-KW"/>
</dbReference>
<keyword evidence="1" id="KW-0732">Signal</keyword>
<name>A0A7K1T005_9SPHI</name>
<sequence>MQLKKLILLLSILISAACSSAFAQDTVGLNTILNKTAKISESHPVEKIYLHFDKPYYAVGDTIWFKAYVTAGLHEPSVLSKIVYVDIYTNSDSLVQTLKLPVVNSVASGDVTLAPLTYKQGNYHLRAYTNYMRNDSPDYFFNKALTIGDLVENNVLTKVSFSGATKDNAAKANAGIYYKDANGTPYANKKVSWRVEVDYDVVAKGKGTTDQNGFLPINIASKQGTALNTGTLFTVIAIGDKKAVTNTFPLRTATATPDLQFFPEGGELITGVRTKVAVKALGPNGLGINVKGTITDNDGKTVADFASTHLGMGAFALMPETGKTYRANVVFADGSKSTVNLPRVSAEGISMSVNNTDANNLFIRIASNDAFLQKNQNKSLYIIGRSGGIICYAAQTTLQALIYSASIPKTKFPSGLVQLTLFSSDGHPINERVTFIQHNDQLGITLSSAKTAYVTREKVKINVTAKNKTQPSEANLSVAVIDESKVPFDENAETTILTYLLLTSDLKGYIEKPNYYFKNPNEQTAADLDILMLTQGYRRFSYEAILAGKYPEITFYPEGGIDITGTLRDLSGMPIARGVVKLQVPDHSFTTQTVTNASGVFIFPKILVRDSSKVVLSAKGNSGSNNMMIMLSGTANQPVNKNPQLPDEIMNIDSSLNTYLQNSKRQYFNTRTLKEVTIRGVAATKKPSHADYPALTGLALWPDQLITGDKLSPCNMFTMCLQGSLLGLMYQDNNFYVRRDYQAGNKTPVQVFVDGMPVDVSYLNSLNATEVESVEVFLKDELSGINRTYGTNGVLEVNMKKVEKKKYSIKDIQDLLPQPSVVTFVPKGYTSSRVFYSPKYEVTKSTMQGFDYRSTIYWNPRIVTDKDGNASFEYYNSDGTGTYRVIAEGIDKDGNIGRFNYRYKVQ</sequence>
<dbReference type="RefSeq" id="WP_157568583.1">
    <property type="nucleotide sequence ID" value="NZ_WPIK01000015.1"/>
</dbReference>
<accession>A0A7K1T005</accession>
<dbReference type="Proteomes" id="UP000462014">
    <property type="component" value="Unassembled WGS sequence"/>
</dbReference>